<keyword evidence="6" id="KW-1185">Reference proteome</keyword>
<feature type="compositionally biased region" description="Acidic residues" evidence="1">
    <location>
        <begin position="29"/>
        <end position="48"/>
    </location>
</feature>
<evidence type="ECO:0000259" key="3">
    <source>
        <dbReference type="Pfam" id="PF11258"/>
    </source>
</evidence>
<dbReference type="Proteomes" id="UP000198935">
    <property type="component" value="Unassembled WGS sequence"/>
</dbReference>
<feature type="domain" description="DUF3048" evidence="3">
    <location>
        <begin position="57"/>
        <end position="197"/>
    </location>
</feature>
<dbReference type="InterPro" id="IPR035328">
    <property type="entry name" value="DUF3048_C"/>
</dbReference>
<name>A0A1H3G2G6_9BACI</name>
<feature type="domain" description="DUF3048" evidence="4">
    <location>
        <begin position="225"/>
        <end position="333"/>
    </location>
</feature>
<organism evidence="5 6">
    <name type="scientific">Evansella caseinilytica</name>
    <dbReference type="NCBI Taxonomy" id="1503961"/>
    <lineage>
        <taxon>Bacteria</taxon>
        <taxon>Bacillati</taxon>
        <taxon>Bacillota</taxon>
        <taxon>Bacilli</taxon>
        <taxon>Bacillales</taxon>
        <taxon>Bacillaceae</taxon>
        <taxon>Evansella</taxon>
    </lineage>
</organism>
<reference evidence="6" key="1">
    <citation type="submission" date="2016-10" db="EMBL/GenBank/DDBJ databases">
        <authorList>
            <person name="Varghese N."/>
            <person name="Submissions S."/>
        </authorList>
    </citation>
    <scope>NUCLEOTIDE SEQUENCE [LARGE SCALE GENOMIC DNA]</scope>
    <source>
        <strain evidence="6">SP</strain>
    </source>
</reference>
<feature type="region of interest" description="Disordered" evidence="1">
    <location>
        <begin position="28"/>
        <end position="51"/>
    </location>
</feature>
<dbReference type="InterPro" id="IPR023158">
    <property type="entry name" value="YerB-like_sf"/>
</dbReference>
<dbReference type="Pfam" id="PF11258">
    <property type="entry name" value="DUF3048"/>
    <property type="match status" value="1"/>
</dbReference>
<proteinExistence type="predicted"/>
<evidence type="ECO:0000313" key="5">
    <source>
        <dbReference type="EMBL" id="SDX96898.1"/>
    </source>
</evidence>
<dbReference type="Pfam" id="PF17479">
    <property type="entry name" value="DUF3048_C"/>
    <property type="match status" value="1"/>
</dbReference>
<gene>
    <name evidence="5" type="ORF">SAMN05421736_10134</name>
</gene>
<dbReference type="PROSITE" id="PS51257">
    <property type="entry name" value="PROKAR_LIPOPROTEIN"/>
    <property type="match status" value="1"/>
</dbReference>
<evidence type="ECO:0000256" key="1">
    <source>
        <dbReference type="SAM" id="MobiDB-lite"/>
    </source>
</evidence>
<feature type="signal peptide" evidence="2">
    <location>
        <begin position="1"/>
        <end position="20"/>
    </location>
</feature>
<dbReference type="InterPro" id="IPR021416">
    <property type="entry name" value="DUF3048_N"/>
</dbReference>
<protein>
    <recommendedName>
        <fullName evidence="7">DUF3048 family protein</fullName>
    </recommendedName>
</protein>
<dbReference type="STRING" id="1503961.SAMN05421736_10134"/>
<evidence type="ECO:0000259" key="4">
    <source>
        <dbReference type="Pfam" id="PF17479"/>
    </source>
</evidence>
<evidence type="ECO:0008006" key="7">
    <source>
        <dbReference type="Google" id="ProtNLM"/>
    </source>
</evidence>
<dbReference type="EMBL" id="FNPI01000001">
    <property type="protein sequence ID" value="SDX96898.1"/>
    <property type="molecule type" value="Genomic_DNA"/>
</dbReference>
<sequence length="356" mass="39966">MRRLNRKCIYFVLLSVLLLAACSSKEEVGLEEPEDDKDTIEEPDENPEPELAYMYPLSGEKTNEDTSYRAFGVMIENSAQARPQSGIYQADVVYEVLAEGTITRLLAFYHSMQPEIIGPVRSARDYYIYLNNGFDAVYASAGGSPGAFDLINAGYVDHISGLVYDGSYFVRSSERKAPHNLYTSYADLVNAATELGYDLTRSVPDQLLFAEEGELSDGEELLSFEVKYGNAANNVQYRYDEESGSYYRYYDGVRMDDLETGEPVAPDNVFIVEAPHQVIDEQQRRAIDVDAGGRAYLMQDGKVQEVEWKNDDGMILPYKDGKRLPYLPGQTWINLVPSGNGGLDNYVEFFRDTAEG</sequence>
<evidence type="ECO:0000256" key="2">
    <source>
        <dbReference type="SAM" id="SignalP"/>
    </source>
</evidence>
<dbReference type="AlphaFoldDB" id="A0A1H3G2G6"/>
<keyword evidence="2" id="KW-0732">Signal</keyword>
<feature type="chain" id="PRO_5038441785" description="DUF3048 family protein" evidence="2">
    <location>
        <begin position="21"/>
        <end position="356"/>
    </location>
</feature>
<dbReference type="OrthoDB" id="9779102at2"/>
<dbReference type="SUPFAM" id="SSF159774">
    <property type="entry name" value="YerB-like"/>
    <property type="match status" value="1"/>
</dbReference>
<evidence type="ECO:0000313" key="6">
    <source>
        <dbReference type="Proteomes" id="UP000198935"/>
    </source>
</evidence>
<dbReference type="Gene3D" id="3.50.90.10">
    <property type="entry name" value="YerB-like"/>
    <property type="match status" value="1"/>
</dbReference>
<accession>A0A1H3G2G6</accession>